<proteinExistence type="predicted"/>
<name>A0A1Y6BGR1_9NEIS</name>
<feature type="chain" id="PRO_5012689692" description="ABC-type transport auxiliary lipoprotein component domain-containing protein" evidence="1">
    <location>
        <begin position="20"/>
        <end position="192"/>
    </location>
</feature>
<organism evidence="3 4">
    <name type="scientific">Pseudogulbenkiania subflava DSM 22618</name>
    <dbReference type="NCBI Taxonomy" id="1123014"/>
    <lineage>
        <taxon>Bacteria</taxon>
        <taxon>Pseudomonadati</taxon>
        <taxon>Pseudomonadota</taxon>
        <taxon>Betaproteobacteria</taxon>
        <taxon>Neisseriales</taxon>
        <taxon>Chromobacteriaceae</taxon>
        <taxon>Pseudogulbenkiania</taxon>
    </lineage>
</organism>
<dbReference type="EMBL" id="FXAG01000005">
    <property type="protein sequence ID" value="SMF10507.1"/>
    <property type="molecule type" value="Genomic_DNA"/>
</dbReference>
<feature type="domain" description="ABC-type transport auxiliary lipoprotein component" evidence="2">
    <location>
        <begin position="25"/>
        <end position="181"/>
    </location>
</feature>
<dbReference type="Pfam" id="PF03886">
    <property type="entry name" value="ABC_trans_aux"/>
    <property type="match status" value="1"/>
</dbReference>
<feature type="signal peptide" evidence="1">
    <location>
        <begin position="1"/>
        <end position="19"/>
    </location>
</feature>
<reference evidence="4" key="1">
    <citation type="submission" date="2017-04" db="EMBL/GenBank/DDBJ databases">
        <authorList>
            <person name="Varghese N."/>
            <person name="Submissions S."/>
        </authorList>
    </citation>
    <scope>NUCLEOTIDE SEQUENCE [LARGE SCALE GENOMIC DNA]</scope>
    <source>
        <strain evidence="4">DSM 22618</strain>
    </source>
</reference>
<evidence type="ECO:0000256" key="1">
    <source>
        <dbReference type="SAM" id="SignalP"/>
    </source>
</evidence>
<keyword evidence="4" id="KW-1185">Reference proteome</keyword>
<evidence type="ECO:0000313" key="4">
    <source>
        <dbReference type="Proteomes" id="UP000192920"/>
    </source>
</evidence>
<gene>
    <name evidence="3" type="ORF">SAMN02745746_01306</name>
</gene>
<dbReference type="SUPFAM" id="SSF159594">
    <property type="entry name" value="XCC0632-like"/>
    <property type="match status" value="1"/>
</dbReference>
<protein>
    <recommendedName>
        <fullName evidence="2">ABC-type transport auxiliary lipoprotein component domain-containing protein</fullName>
    </recommendedName>
</protein>
<accession>A0A1Y6BGR1</accession>
<dbReference type="RefSeq" id="WP_085275622.1">
    <property type="nucleotide sequence ID" value="NZ_FXAG01000005.1"/>
</dbReference>
<evidence type="ECO:0000259" key="2">
    <source>
        <dbReference type="Pfam" id="PF03886"/>
    </source>
</evidence>
<dbReference type="STRING" id="1123014.SAMN02745746_01306"/>
<dbReference type="PROSITE" id="PS51257">
    <property type="entry name" value="PROKAR_LIPOPROTEIN"/>
    <property type="match status" value="1"/>
</dbReference>
<dbReference type="Proteomes" id="UP000192920">
    <property type="component" value="Unassembled WGS sequence"/>
</dbReference>
<evidence type="ECO:0000313" key="3">
    <source>
        <dbReference type="EMBL" id="SMF10507.1"/>
    </source>
</evidence>
<keyword evidence="1" id="KW-0732">Signal</keyword>
<dbReference type="AlphaFoldDB" id="A0A1Y6BGR1"/>
<sequence length="192" mass="21109">MMRCYGLVLLAALAGCASAPEVHYYRLSDETMATPQAGAVEGNIQLSIRLPDYLNDRNIVYQSDDVTITAARQNLWAEPPEQAIGRRLSAELGQLQPHYGWSTPLSGGGPRDPMLEVVFDQFNGRFNGRAVLSGHWLLHDGRPVTPSRHPFRIEARQQGNGYPALVRALNQGLVELAGQIARQLPPPSFKPA</sequence>
<dbReference type="InterPro" id="IPR005586">
    <property type="entry name" value="ABC_trans_aux"/>
</dbReference>
<dbReference type="Gene3D" id="3.40.50.10610">
    <property type="entry name" value="ABC-type transport auxiliary lipoprotein component"/>
    <property type="match status" value="1"/>
</dbReference>